<dbReference type="Gene3D" id="1.25.40.10">
    <property type="entry name" value="Tetratricopeptide repeat domain"/>
    <property type="match status" value="2"/>
</dbReference>
<dbReference type="InterPro" id="IPR011990">
    <property type="entry name" value="TPR-like_helical_dom_sf"/>
</dbReference>
<evidence type="ECO:0000256" key="4">
    <source>
        <dbReference type="SAM" id="Phobius"/>
    </source>
</evidence>
<evidence type="ECO:0000313" key="5">
    <source>
        <dbReference type="EMBL" id="QDU55378.1"/>
    </source>
</evidence>
<feature type="transmembrane region" description="Helical" evidence="4">
    <location>
        <begin position="362"/>
        <end position="382"/>
    </location>
</feature>
<keyword evidence="1" id="KW-0677">Repeat</keyword>
<keyword evidence="4" id="KW-0472">Membrane</keyword>
<evidence type="ECO:0000256" key="3">
    <source>
        <dbReference type="PROSITE-ProRule" id="PRU00339"/>
    </source>
</evidence>
<gene>
    <name evidence="5" type="ORF">Pan181_15670</name>
</gene>
<dbReference type="Proteomes" id="UP000315750">
    <property type="component" value="Chromosome"/>
</dbReference>
<feature type="transmembrane region" description="Helical" evidence="4">
    <location>
        <begin position="402"/>
        <end position="419"/>
    </location>
</feature>
<feature type="transmembrane region" description="Helical" evidence="4">
    <location>
        <begin position="331"/>
        <end position="350"/>
    </location>
</feature>
<evidence type="ECO:0000256" key="2">
    <source>
        <dbReference type="ARBA" id="ARBA00022803"/>
    </source>
</evidence>
<dbReference type="GO" id="GO:0009279">
    <property type="term" value="C:cell outer membrane"/>
    <property type="evidence" value="ECO:0007669"/>
    <property type="project" value="TreeGrafter"/>
</dbReference>
<feature type="repeat" description="TPR" evidence="3">
    <location>
        <begin position="163"/>
        <end position="196"/>
    </location>
</feature>
<dbReference type="SUPFAM" id="SSF48452">
    <property type="entry name" value="TPR-like"/>
    <property type="match status" value="1"/>
</dbReference>
<feature type="transmembrane region" description="Helical" evidence="4">
    <location>
        <begin position="235"/>
        <end position="256"/>
    </location>
</feature>
<keyword evidence="4" id="KW-0812">Transmembrane</keyword>
<dbReference type="KEGG" id="amuc:Pan181_15670"/>
<evidence type="ECO:0000313" key="6">
    <source>
        <dbReference type="Proteomes" id="UP000315750"/>
    </source>
</evidence>
<keyword evidence="4" id="KW-1133">Transmembrane helix</keyword>
<dbReference type="OrthoDB" id="267088at2"/>
<organism evidence="5 6">
    <name type="scientific">Aeoliella mucimassa</name>
    <dbReference type="NCBI Taxonomy" id="2527972"/>
    <lineage>
        <taxon>Bacteria</taxon>
        <taxon>Pseudomonadati</taxon>
        <taxon>Planctomycetota</taxon>
        <taxon>Planctomycetia</taxon>
        <taxon>Pirellulales</taxon>
        <taxon>Lacipirellulaceae</taxon>
        <taxon>Aeoliella</taxon>
    </lineage>
</organism>
<dbReference type="GO" id="GO:0046813">
    <property type="term" value="P:receptor-mediated virion attachment to host cell"/>
    <property type="evidence" value="ECO:0007669"/>
    <property type="project" value="TreeGrafter"/>
</dbReference>
<dbReference type="EMBL" id="CP036278">
    <property type="protein sequence ID" value="QDU55378.1"/>
    <property type="molecule type" value="Genomic_DNA"/>
</dbReference>
<dbReference type="InterPro" id="IPR019734">
    <property type="entry name" value="TPR_rpt"/>
</dbReference>
<keyword evidence="6" id="KW-1185">Reference proteome</keyword>
<sequence>MLLIDRGEFPRAIEQLTQILEHNPNSAQPLAMIGFCKVAQGEHENGLQIGRAAVSLAPSDPYTHYLLTFGLLFADQLEAAEAALAVAMELSPDEPAFFVLQSRLKIASKDWDAALASANEALSLDPSFVSAHSLRSTAQLMLKNNTAASESAASALALDPEDSTAHASLGWALLESGHVDEARQAFCESLTIDPNSSYAIKGLVETQKSNRWLINFWRKGLLWVGLQNPHAITALWANILLSALVFAVVLTTGFYFPMAWRFAPLPLASLVFPLSCLAFYGAISAALISNDPLVRAILDSARIRRGYLLIVIHALFVLLIISALLTASPPLIATAIALGLVLEGAGMWSVSRKKVPLLERAFAFTVCLSVGCYGCLFIGVGGESLSQITSMAESDLSKWAKYLALIPFAIYASFNALLLRNKKPSS</sequence>
<reference evidence="5 6" key="1">
    <citation type="submission" date="2019-02" db="EMBL/GenBank/DDBJ databases">
        <title>Deep-cultivation of Planctomycetes and their phenomic and genomic characterization uncovers novel biology.</title>
        <authorList>
            <person name="Wiegand S."/>
            <person name="Jogler M."/>
            <person name="Boedeker C."/>
            <person name="Pinto D."/>
            <person name="Vollmers J."/>
            <person name="Rivas-Marin E."/>
            <person name="Kohn T."/>
            <person name="Peeters S.H."/>
            <person name="Heuer A."/>
            <person name="Rast P."/>
            <person name="Oberbeckmann S."/>
            <person name="Bunk B."/>
            <person name="Jeske O."/>
            <person name="Meyerdierks A."/>
            <person name="Storesund J.E."/>
            <person name="Kallscheuer N."/>
            <person name="Luecker S."/>
            <person name="Lage O.M."/>
            <person name="Pohl T."/>
            <person name="Merkel B.J."/>
            <person name="Hornburger P."/>
            <person name="Mueller R.-W."/>
            <person name="Bruemmer F."/>
            <person name="Labrenz M."/>
            <person name="Spormann A.M."/>
            <person name="Op den Camp H."/>
            <person name="Overmann J."/>
            <person name="Amann R."/>
            <person name="Jetten M.S.M."/>
            <person name="Mascher T."/>
            <person name="Medema M.H."/>
            <person name="Devos D.P."/>
            <person name="Kaster A.-K."/>
            <person name="Ovreas L."/>
            <person name="Rohde M."/>
            <person name="Galperin M.Y."/>
            <person name="Jogler C."/>
        </authorList>
    </citation>
    <scope>NUCLEOTIDE SEQUENCE [LARGE SCALE GENOMIC DNA]</scope>
    <source>
        <strain evidence="5 6">Pan181</strain>
    </source>
</reference>
<dbReference type="SMART" id="SM00028">
    <property type="entry name" value="TPR"/>
    <property type="match status" value="4"/>
</dbReference>
<dbReference type="PROSITE" id="PS50005">
    <property type="entry name" value="TPR"/>
    <property type="match status" value="1"/>
</dbReference>
<name>A0A518AKW6_9BACT</name>
<feature type="transmembrane region" description="Helical" evidence="4">
    <location>
        <begin position="307"/>
        <end position="325"/>
    </location>
</feature>
<dbReference type="PANTHER" id="PTHR44858">
    <property type="entry name" value="TETRATRICOPEPTIDE REPEAT PROTEIN 6"/>
    <property type="match status" value="1"/>
</dbReference>
<dbReference type="InterPro" id="IPR050498">
    <property type="entry name" value="Ycf3"/>
</dbReference>
<feature type="transmembrane region" description="Helical" evidence="4">
    <location>
        <begin position="262"/>
        <end position="287"/>
    </location>
</feature>
<keyword evidence="5" id="KW-0675">Receptor</keyword>
<dbReference type="AlphaFoldDB" id="A0A518AKW6"/>
<dbReference type="PANTHER" id="PTHR44858:SF1">
    <property type="entry name" value="UDP-N-ACETYLGLUCOSAMINE--PEPTIDE N-ACETYLGLUCOSAMINYLTRANSFERASE SPINDLY-RELATED"/>
    <property type="match status" value="1"/>
</dbReference>
<keyword evidence="2 3" id="KW-0802">TPR repeat</keyword>
<protein>
    <submittedName>
        <fullName evidence="5">Bacteriophage N4 receptor, outer membrane subunit</fullName>
    </submittedName>
</protein>
<proteinExistence type="predicted"/>
<accession>A0A518AKW6</accession>
<evidence type="ECO:0000256" key="1">
    <source>
        <dbReference type="ARBA" id="ARBA00022737"/>
    </source>
</evidence>
<dbReference type="Pfam" id="PF13432">
    <property type="entry name" value="TPR_16"/>
    <property type="match status" value="2"/>
</dbReference>